<keyword evidence="5" id="KW-1185">Reference proteome</keyword>
<dbReference type="EC" id="2.8.1.1" evidence="4"/>
<gene>
    <name evidence="4" type="ORF">J2S13_000025</name>
</gene>
<sequence>MKNIVSKKWLIERLKDENVRIIDCRFSLGAGDYGRQEYEKSHIPGAVFVDLEEDLSAPKQHGGRHPLPSIDRLTELFEKLGVDQEMTVVVYDDGEGAFASRCWWILHYLGHKKTYILDGGMQQWKVGGLPTESTIPSYERRKFSLSIQEDWLATLEDVKDVVFCQPSRTILIDSRAPERYRGEIEPLDRVPGHIPKAVNYFYQDGFEGVHWKSVENQKMRFKAIEPDTPIIVYCGSGVTATPNFLALKEAGFKDVRLYAGGYSDWSSYEELPVDKEE</sequence>
<dbReference type="CDD" id="cd01448">
    <property type="entry name" value="TST_Repeat_1"/>
    <property type="match status" value="1"/>
</dbReference>
<evidence type="ECO:0000259" key="3">
    <source>
        <dbReference type="PROSITE" id="PS50206"/>
    </source>
</evidence>
<dbReference type="GO" id="GO:0004792">
    <property type="term" value="F:thiosulfate-cyanide sulfurtransferase activity"/>
    <property type="evidence" value="ECO:0007669"/>
    <property type="project" value="UniProtKB-EC"/>
</dbReference>
<dbReference type="Gene3D" id="3.40.250.10">
    <property type="entry name" value="Rhodanese-like domain"/>
    <property type="match status" value="2"/>
</dbReference>
<dbReference type="InterPro" id="IPR001763">
    <property type="entry name" value="Rhodanese-like_dom"/>
</dbReference>
<dbReference type="SMART" id="SM00450">
    <property type="entry name" value="RHOD"/>
    <property type="match status" value="2"/>
</dbReference>
<feature type="domain" description="Rhodanese" evidence="3">
    <location>
        <begin position="15"/>
        <end position="133"/>
    </location>
</feature>
<dbReference type="RefSeq" id="WP_307255619.1">
    <property type="nucleotide sequence ID" value="NZ_JAUSUC010000001.1"/>
</dbReference>
<dbReference type="PROSITE" id="PS00380">
    <property type="entry name" value="RHODANESE_1"/>
    <property type="match status" value="1"/>
</dbReference>
<dbReference type="InterPro" id="IPR045078">
    <property type="entry name" value="TST/MPST-like"/>
</dbReference>
<dbReference type="GO" id="GO:0016784">
    <property type="term" value="F:3-mercaptopyruvate sulfurtransferase activity"/>
    <property type="evidence" value="ECO:0007669"/>
    <property type="project" value="UniProtKB-EC"/>
</dbReference>
<dbReference type="Pfam" id="PF00581">
    <property type="entry name" value="Rhodanese"/>
    <property type="match status" value="2"/>
</dbReference>
<keyword evidence="1 4" id="KW-0808">Transferase</keyword>
<evidence type="ECO:0000313" key="5">
    <source>
        <dbReference type="Proteomes" id="UP001237207"/>
    </source>
</evidence>
<dbReference type="AlphaFoldDB" id="A0AAJ1WJ01"/>
<dbReference type="CDD" id="cd01449">
    <property type="entry name" value="TST_Repeat_2"/>
    <property type="match status" value="1"/>
</dbReference>
<dbReference type="PANTHER" id="PTHR11364">
    <property type="entry name" value="THIOSULFATE SULFERTANSFERASE"/>
    <property type="match status" value="1"/>
</dbReference>
<reference evidence="4" key="1">
    <citation type="submission" date="2023-07" db="EMBL/GenBank/DDBJ databases">
        <title>Genomic Encyclopedia of Type Strains, Phase IV (KMG-IV): sequencing the most valuable type-strain genomes for metagenomic binning, comparative biology and taxonomic classification.</title>
        <authorList>
            <person name="Goeker M."/>
        </authorList>
    </citation>
    <scope>NUCLEOTIDE SEQUENCE</scope>
    <source>
        <strain evidence="4">DSM 23947</strain>
    </source>
</reference>
<dbReference type="SUPFAM" id="SSF52821">
    <property type="entry name" value="Rhodanese/Cell cycle control phosphatase"/>
    <property type="match status" value="2"/>
</dbReference>
<proteinExistence type="predicted"/>
<evidence type="ECO:0000256" key="1">
    <source>
        <dbReference type="ARBA" id="ARBA00022679"/>
    </source>
</evidence>
<dbReference type="EC" id="2.8.1.2" evidence="4"/>
<comment type="caution">
    <text evidence="4">The sequence shown here is derived from an EMBL/GenBank/DDBJ whole genome shotgun (WGS) entry which is preliminary data.</text>
</comment>
<evidence type="ECO:0000313" key="4">
    <source>
        <dbReference type="EMBL" id="MDQ0213631.1"/>
    </source>
</evidence>
<protein>
    <submittedName>
        <fullName evidence="4">Thiosulfate/3-mercaptopyruvate sulfurtransferase</fullName>
        <ecNumber evidence="4">2.8.1.1</ecNumber>
        <ecNumber evidence="4">2.8.1.2</ecNumber>
    </submittedName>
</protein>
<name>A0AAJ1WJ01_9BACI</name>
<feature type="domain" description="Rhodanese" evidence="3">
    <location>
        <begin position="165"/>
        <end position="274"/>
    </location>
</feature>
<keyword evidence="2" id="KW-0677">Repeat</keyword>
<organism evidence="4 5">
    <name type="scientific">Oikeobacillus pervagus</name>
    <dbReference type="NCBI Taxonomy" id="1325931"/>
    <lineage>
        <taxon>Bacteria</taxon>
        <taxon>Bacillati</taxon>
        <taxon>Bacillota</taxon>
        <taxon>Bacilli</taxon>
        <taxon>Bacillales</taxon>
        <taxon>Bacillaceae</taxon>
        <taxon>Oikeobacillus</taxon>
    </lineage>
</organism>
<evidence type="ECO:0000256" key="2">
    <source>
        <dbReference type="ARBA" id="ARBA00022737"/>
    </source>
</evidence>
<dbReference type="Proteomes" id="UP001237207">
    <property type="component" value="Unassembled WGS sequence"/>
</dbReference>
<dbReference type="PANTHER" id="PTHR11364:SF27">
    <property type="entry name" value="SULFURTRANSFERASE"/>
    <property type="match status" value="1"/>
</dbReference>
<accession>A0AAJ1WJ01</accession>
<dbReference type="InterPro" id="IPR036873">
    <property type="entry name" value="Rhodanese-like_dom_sf"/>
</dbReference>
<dbReference type="InterPro" id="IPR001307">
    <property type="entry name" value="Thiosulphate_STrfase_CS"/>
</dbReference>
<dbReference type="EMBL" id="JAUSUC010000001">
    <property type="protein sequence ID" value="MDQ0213631.1"/>
    <property type="molecule type" value="Genomic_DNA"/>
</dbReference>
<dbReference type="PROSITE" id="PS50206">
    <property type="entry name" value="RHODANESE_3"/>
    <property type="match status" value="2"/>
</dbReference>
<dbReference type="FunFam" id="3.40.250.10:FF:000035">
    <property type="entry name" value="Thiosulfate sulfurtransferase"/>
    <property type="match status" value="1"/>
</dbReference>